<evidence type="ECO:0000256" key="2">
    <source>
        <dbReference type="ARBA" id="ARBA00022630"/>
    </source>
</evidence>
<keyword evidence="3" id="KW-0274">FAD</keyword>
<keyword evidence="5" id="KW-0503">Monooxygenase</keyword>
<dbReference type="EMBL" id="WHVB01000032">
    <property type="protein sequence ID" value="KAF8468507.1"/>
    <property type="molecule type" value="Genomic_DNA"/>
</dbReference>
<gene>
    <name evidence="7" type="ORF">DFH94DRAFT_816528</name>
</gene>
<keyword evidence="4" id="KW-0560">Oxidoreductase</keyword>
<evidence type="ECO:0000313" key="7">
    <source>
        <dbReference type="EMBL" id="KAF8468507.1"/>
    </source>
</evidence>
<dbReference type="GO" id="GO:0004497">
    <property type="term" value="F:monooxygenase activity"/>
    <property type="evidence" value="ECO:0007669"/>
    <property type="project" value="UniProtKB-KW"/>
</dbReference>
<dbReference type="GO" id="GO:0071949">
    <property type="term" value="F:FAD binding"/>
    <property type="evidence" value="ECO:0007669"/>
    <property type="project" value="InterPro"/>
</dbReference>
<evidence type="ECO:0000259" key="6">
    <source>
        <dbReference type="Pfam" id="PF01494"/>
    </source>
</evidence>
<dbReference type="PRINTS" id="PR00420">
    <property type="entry name" value="RNGMNOXGNASE"/>
</dbReference>
<comment type="similarity">
    <text evidence="1">Belongs to the paxM FAD-dependent monooxygenase family.</text>
</comment>
<dbReference type="InterPro" id="IPR002938">
    <property type="entry name" value="FAD-bd"/>
</dbReference>
<evidence type="ECO:0000256" key="1">
    <source>
        <dbReference type="ARBA" id="ARBA00007992"/>
    </source>
</evidence>
<proteinExistence type="inferred from homology"/>
<evidence type="ECO:0000256" key="5">
    <source>
        <dbReference type="ARBA" id="ARBA00023033"/>
    </source>
</evidence>
<dbReference type="PANTHER" id="PTHR13789">
    <property type="entry name" value="MONOOXYGENASE"/>
    <property type="match status" value="1"/>
</dbReference>
<sequence>MHKGQIPHPTRSHESAKKATLQIRFVIVGGGASGLSCAVALRRVGHHVIVLEKGPDFIGPSKNRGIRMSPNMTKVFNYWGMRDKVDEIGIVTDRVIMSRLETAYLLGIHCWEHEMLQEAGGEFIAICHGDLRDMLLETARELGAETRTNAEVVEIAEDCRSVRLASGEVLKADIIIGADGSQGICRALVVPQDPPKTTGIMLFNSVIPADRIYADPELRSLVEQEQVSQWAWFGHERASVCFPIGPSKDLAWYFFVRDQGAQEGWNDVLTPEQFAPYVSDSEPRLQKLARLARPNRVRMMQRDFPESWVHDSDRLVVVGSAAHPWPPGVIYGPSMSLEDASVLAKLFSHLRNEEQIPSFLYAFQNLREERCQKNRELDIGNVQFMMEPEGEGTAQRDTMMRTKHDQGRNVLAGDDEDSNVAQWDQNRELFAYDAEDEADNWWVQWGLLQERSKASTHEDIGMFSLDISVGIS</sequence>
<dbReference type="Pfam" id="PF01494">
    <property type="entry name" value="FAD_binding_3"/>
    <property type="match status" value="1"/>
</dbReference>
<dbReference type="PANTHER" id="PTHR13789:SF236">
    <property type="entry name" value="MONOOXYGENASE, PUTATIVE (AFU_ORTHOLOGUE AFUA_6G12060)-RELATED"/>
    <property type="match status" value="1"/>
</dbReference>
<dbReference type="OrthoDB" id="5428495at2759"/>
<protein>
    <submittedName>
        <fullName evidence="7">FAD/NAD-P-binding domain-containing protein</fullName>
    </submittedName>
</protein>
<dbReference type="Proteomes" id="UP000759537">
    <property type="component" value="Unassembled WGS sequence"/>
</dbReference>
<dbReference type="SUPFAM" id="SSF54373">
    <property type="entry name" value="FAD-linked reductases, C-terminal domain"/>
    <property type="match status" value="1"/>
</dbReference>
<dbReference type="InterPro" id="IPR050493">
    <property type="entry name" value="FAD-dep_Monooxygenase_BioMet"/>
</dbReference>
<keyword evidence="2" id="KW-0285">Flavoprotein</keyword>
<reference evidence="7" key="2">
    <citation type="journal article" date="2020" name="Nat. Commun.">
        <title>Large-scale genome sequencing of mycorrhizal fungi provides insights into the early evolution of symbiotic traits.</title>
        <authorList>
            <person name="Miyauchi S."/>
            <person name="Kiss E."/>
            <person name="Kuo A."/>
            <person name="Drula E."/>
            <person name="Kohler A."/>
            <person name="Sanchez-Garcia M."/>
            <person name="Morin E."/>
            <person name="Andreopoulos B."/>
            <person name="Barry K.W."/>
            <person name="Bonito G."/>
            <person name="Buee M."/>
            <person name="Carver A."/>
            <person name="Chen C."/>
            <person name="Cichocki N."/>
            <person name="Clum A."/>
            <person name="Culley D."/>
            <person name="Crous P.W."/>
            <person name="Fauchery L."/>
            <person name="Girlanda M."/>
            <person name="Hayes R.D."/>
            <person name="Keri Z."/>
            <person name="LaButti K."/>
            <person name="Lipzen A."/>
            <person name="Lombard V."/>
            <person name="Magnuson J."/>
            <person name="Maillard F."/>
            <person name="Murat C."/>
            <person name="Nolan M."/>
            <person name="Ohm R.A."/>
            <person name="Pangilinan J."/>
            <person name="Pereira M.F."/>
            <person name="Perotto S."/>
            <person name="Peter M."/>
            <person name="Pfister S."/>
            <person name="Riley R."/>
            <person name="Sitrit Y."/>
            <person name="Stielow J.B."/>
            <person name="Szollosi G."/>
            <person name="Zifcakova L."/>
            <person name="Stursova M."/>
            <person name="Spatafora J.W."/>
            <person name="Tedersoo L."/>
            <person name="Vaario L.M."/>
            <person name="Yamada A."/>
            <person name="Yan M."/>
            <person name="Wang P."/>
            <person name="Xu J."/>
            <person name="Bruns T."/>
            <person name="Baldrian P."/>
            <person name="Vilgalys R."/>
            <person name="Dunand C."/>
            <person name="Henrissat B."/>
            <person name="Grigoriev I.V."/>
            <person name="Hibbett D."/>
            <person name="Nagy L.G."/>
            <person name="Martin F.M."/>
        </authorList>
    </citation>
    <scope>NUCLEOTIDE SEQUENCE</scope>
    <source>
        <strain evidence="7">Prilba</strain>
    </source>
</reference>
<organism evidence="7 8">
    <name type="scientific">Russula ochroleuca</name>
    <dbReference type="NCBI Taxonomy" id="152965"/>
    <lineage>
        <taxon>Eukaryota</taxon>
        <taxon>Fungi</taxon>
        <taxon>Dikarya</taxon>
        <taxon>Basidiomycota</taxon>
        <taxon>Agaricomycotina</taxon>
        <taxon>Agaricomycetes</taxon>
        <taxon>Russulales</taxon>
        <taxon>Russulaceae</taxon>
        <taxon>Russula</taxon>
    </lineage>
</organism>
<accession>A0A9P5JWH6</accession>
<dbReference type="InterPro" id="IPR036188">
    <property type="entry name" value="FAD/NAD-bd_sf"/>
</dbReference>
<keyword evidence="8" id="KW-1185">Reference proteome</keyword>
<dbReference type="Gene3D" id="3.50.50.60">
    <property type="entry name" value="FAD/NAD(P)-binding domain"/>
    <property type="match status" value="1"/>
</dbReference>
<evidence type="ECO:0000256" key="3">
    <source>
        <dbReference type="ARBA" id="ARBA00022827"/>
    </source>
</evidence>
<dbReference type="AlphaFoldDB" id="A0A9P5JWH6"/>
<dbReference type="SUPFAM" id="SSF51905">
    <property type="entry name" value="FAD/NAD(P)-binding domain"/>
    <property type="match status" value="1"/>
</dbReference>
<evidence type="ECO:0000256" key="4">
    <source>
        <dbReference type="ARBA" id="ARBA00023002"/>
    </source>
</evidence>
<name>A0A9P5JWH6_9AGAM</name>
<feature type="domain" description="FAD-binding" evidence="6">
    <location>
        <begin position="26"/>
        <end position="373"/>
    </location>
</feature>
<reference evidence="7" key="1">
    <citation type="submission" date="2019-10" db="EMBL/GenBank/DDBJ databases">
        <authorList>
            <consortium name="DOE Joint Genome Institute"/>
            <person name="Kuo A."/>
            <person name="Miyauchi S."/>
            <person name="Kiss E."/>
            <person name="Drula E."/>
            <person name="Kohler A."/>
            <person name="Sanchez-Garcia M."/>
            <person name="Andreopoulos B."/>
            <person name="Barry K.W."/>
            <person name="Bonito G."/>
            <person name="Buee M."/>
            <person name="Carver A."/>
            <person name="Chen C."/>
            <person name="Cichocki N."/>
            <person name="Clum A."/>
            <person name="Culley D."/>
            <person name="Crous P.W."/>
            <person name="Fauchery L."/>
            <person name="Girlanda M."/>
            <person name="Hayes R."/>
            <person name="Keri Z."/>
            <person name="LaButti K."/>
            <person name="Lipzen A."/>
            <person name="Lombard V."/>
            <person name="Magnuson J."/>
            <person name="Maillard F."/>
            <person name="Morin E."/>
            <person name="Murat C."/>
            <person name="Nolan M."/>
            <person name="Ohm R."/>
            <person name="Pangilinan J."/>
            <person name="Pereira M."/>
            <person name="Perotto S."/>
            <person name="Peter M."/>
            <person name="Riley R."/>
            <person name="Sitrit Y."/>
            <person name="Stielow B."/>
            <person name="Szollosi G."/>
            <person name="Zifcakova L."/>
            <person name="Stursova M."/>
            <person name="Spatafora J.W."/>
            <person name="Tedersoo L."/>
            <person name="Vaario L.-M."/>
            <person name="Yamada A."/>
            <person name="Yan M."/>
            <person name="Wang P."/>
            <person name="Xu J."/>
            <person name="Bruns T."/>
            <person name="Baldrian P."/>
            <person name="Vilgalys R."/>
            <person name="Henrissat B."/>
            <person name="Grigoriev I.V."/>
            <person name="Hibbett D."/>
            <person name="Nagy L.G."/>
            <person name="Martin F.M."/>
        </authorList>
    </citation>
    <scope>NUCLEOTIDE SEQUENCE</scope>
    <source>
        <strain evidence="7">Prilba</strain>
    </source>
</reference>
<comment type="caution">
    <text evidence="7">The sequence shown here is derived from an EMBL/GenBank/DDBJ whole genome shotgun (WGS) entry which is preliminary data.</text>
</comment>
<evidence type="ECO:0000313" key="8">
    <source>
        <dbReference type="Proteomes" id="UP000759537"/>
    </source>
</evidence>